<protein>
    <submittedName>
        <fullName evidence="2">Uncharacterized protein</fullName>
    </submittedName>
</protein>
<organism evidence="2 3">
    <name type="scientific">Mucuna pruriens</name>
    <name type="common">Velvet bean</name>
    <name type="synonym">Dolichos pruriens</name>
    <dbReference type="NCBI Taxonomy" id="157652"/>
    <lineage>
        <taxon>Eukaryota</taxon>
        <taxon>Viridiplantae</taxon>
        <taxon>Streptophyta</taxon>
        <taxon>Embryophyta</taxon>
        <taxon>Tracheophyta</taxon>
        <taxon>Spermatophyta</taxon>
        <taxon>Magnoliopsida</taxon>
        <taxon>eudicotyledons</taxon>
        <taxon>Gunneridae</taxon>
        <taxon>Pentapetalae</taxon>
        <taxon>rosids</taxon>
        <taxon>fabids</taxon>
        <taxon>Fabales</taxon>
        <taxon>Fabaceae</taxon>
        <taxon>Papilionoideae</taxon>
        <taxon>50 kb inversion clade</taxon>
        <taxon>NPAAA clade</taxon>
        <taxon>indigoferoid/millettioid clade</taxon>
        <taxon>Phaseoleae</taxon>
        <taxon>Mucuna</taxon>
    </lineage>
</organism>
<dbReference type="OrthoDB" id="1736143at2759"/>
<dbReference type="Proteomes" id="UP000257109">
    <property type="component" value="Unassembled WGS sequence"/>
</dbReference>
<reference evidence="2" key="1">
    <citation type="submission" date="2018-05" db="EMBL/GenBank/DDBJ databases">
        <title>Draft genome of Mucuna pruriens seed.</title>
        <authorList>
            <person name="Nnadi N.E."/>
            <person name="Vos R."/>
            <person name="Hasami M.H."/>
            <person name="Devisetty U.K."/>
            <person name="Aguiy J.C."/>
        </authorList>
    </citation>
    <scope>NUCLEOTIDE SEQUENCE [LARGE SCALE GENOMIC DNA]</scope>
    <source>
        <strain evidence="2">JCA_2017</strain>
    </source>
</reference>
<evidence type="ECO:0000313" key="3">
    <source>
        <dbReference type="Proteomes" id="UP000257109"/>
    </source>
</evidence>
<proteinExistence type="predicted"/>
<dbReference type="AlphaFoldDB" id="A0A371GEB5"/>
<dbReference type="PANTHER" id="PTHR32108:SF9">
    <property type="entry name" value="REVERSE TRANSCRIPTASE RNASE H-LIKE DOMAIN-CONTAINING PROTEIN"/>
    <property type="match status" value="1"/>
</dbReference>
<dbReference type="PANTHER" id="PTHR32108">
    <property type="entry name" value="DNA-DIRECTED RNA POLYMERASE SUBUNIT ALPHA"/>
    <property type="match status" value="1"/>
</dbReference>
<evidence type="ECO:0000256" key="1">
    <source>
        <dbReference type="SAM" id="MobiDB-lite"/>
    </source>
</evidence>
<comment type="caution">
    <text evidence="2">The sequence shown here is derived from an EMBL/GenBank/DDBJ whole genome shotgun (WGS) entry which is preliminary data.</text>
</comment>
<name>A0A371GEB5_MUCPR</name>
<evidence type="ECO:0000313" key="2">
    <source>
        <dbReference type="EMBL" id="RDX88895.1"/>
    </source>
</evidence>
<sequence>MLKPQESKETTNIAGVGGITRSGRVYALEELRKKNDLHSKKKGKMEEQPKASEEREANEFLKLIRHSEYEMMDQLNKTSARISLLALLVNLEGHCQLLLKALSEAHVANDISVEKFGGIVGNLTATHHISFFGDELPK</sequence>
<feature type="non-terminal residue" evidence="2">
    <location>
        <position position="1"/>
    </location>
</feature>
<keyword evidence="3" id="KW-1185">Reference proteome</keyword>
<gene>
    <name evidence="2" type="ORF">CR513_29438</name>
</gene>
<accession>A0A371GEB5</accession>
<dbReference type="EMBL" id="QJKJ01005812">
    <property type="protein sequence ID" value="RDX88895.1"/>
    <property type="molecule type" value="Genomic_DNA"/>
</dbReference>
<feature type="region of interest" description="Disordered" evidence="1">
    <location>
        <begin position="36"/>
        <end position="55"/>
    </location>
</feature>